<accession>A0A5M3MRE6</accession>
<keyword evidence="2" id="KW-1185">Reference proteome</keyword>
<evidence type="ECO:0000313" key="2">
    <source>
        <dbReference type="Proteomes" id="UP000053558"/>
    </source>
</evidence>
<evidence type="ECO:0000313" key="1">
    <source>
        <dbReference type="EMBL" id="EIW81656.1"/>
    </source>
</evidence>
<proteinExistence type="predicted"/>
<comment type="caution">
    <text evidence="1">The sequence shown here is derived from an EMBL/GenBank/DDBJ whole genome shotgun (WGS) entry which is preliminary data.</text>
</comment>
<sequence>MKAWCCNNLGIYPFPVITNETIQNTVAPSNQDIVNQLTQMLERFEVHMSALEAGQAVPASGGAEGVWVLSGGVAGEGPKGIKMSKGVKGVIVDVDVDKATQDHMELKIGQYEEHAEDICKRPKDMKETATRVACKDLIVAVDDPQTTIVLQAISQSIWDNFSDADNIPVSLKNRKVKWDKLSTAKVSFRGFRHEWTKQNNFNIASRDAALAQRTRHYSHHVELTGWAVLESRQPHEDGG</sequence>
<protein>
    <submittedName>
        <fullName evidence="1">Uncharacterized protein</fullName>
    </submittedName>
</protein>
<dbReference type="Proteomes" id="UP000053558">
    <property type="component" value="Unassembled WGS sequence"/>
</dbReference>
<dbReference type="EMBL" id="JH711577">
    <property type="protein sequence ID" value="EIW81656.1"/>
    <property type="molecule type" value="Genomic_DNA"/>
</dbReference>
<dbReference type="KEGG" id="cput:CONPUDRAFT_72081"/>
<gene>
    <name evidence="1" type="ORF">CONPUDRAFT_72081</name>
</gene>
<name>A0A5M3MRE6_CONPW</name>
<dbReference type="RefSeq" id="XP_007767449.1">
    <property type="nucleotide sequence ID" value="XM_007769259.1"/>
</dbReference>
<dbReference type="AlphaFoldDB" id="A0A5M3MRE6"/>
<reference evidence="2" key="1">
    <citation type="journal article" date="2012" name="Science">
        <title>The Paleozoic origin of enzymatic lignin decomposition reconstructed from 31 fungal genomes.</title>
        <authorList>
            <person name="Floudas D."/>
            <person name="Binder M."/>
            <person name="Riley R."/>
            <person name="Barry K."/>
            <person name="Blanchette R.A."/>
            <person name="Henrissat B."/>
            <person name="Martinez A.T."/>
            <person name="Otillar R."/>
            <person name="Spatafora J.W."/>
            <person name="Yadav J.S."/>
            <person name="Aerts A."/>
            <person name="Benoit I."/>
            <person name="Boyd A."/>
            <person name="Carlson A."/>
            <person name="Copeland A."/>
            <person name="Coutinho P.M."/>
            <person name="de Vries R.P."/>
            <person name="Ferreira P."/>
            <person name="Findley K."/>
            <person name="Foster B."/>
            <person name="Gaskell J."/>
            <person name="Glotzer D."/>
            <person name="Gorecki P."/>
            <person name="Heitman J."/>
            <person name="Hesse C."/>
            <person name="Hori C."/>
            <person name="Igarashi K."/>
            <person name="Jurgens J.A."/>
            <person name="Kallen N."/>
            <person name="Kersten P."/>
            <person name="Kohler A."/>
            <person name="Kuees U."/>
            <person name="Kumar T.K.A."/>
            <person name="Kuo A."/>
            <person name="LaButti K."/>
            <person name="Larrondo L.F."/>
            <person name="Lindquist E."/>
            <person name="Ling A."/>
            <person name="Lombard V."/>
            <person name="Lucas S."/>
            <person name="Lundell T."/>
            <person name="Martin R."/>
            <person name="McLaughlin D.J."/>
            <person name="Morgenstern I."/>
            <person name="Morin E."/>
            <person name="Murat C."/>
            <person name="Nagy L.G."/>
            <person name="Nolan M."/>
            <person name="Ohm R.A."/>
            <person name="Patyshakuliyeva A."/>
            <person name="Rokas A."/>
            <person name="Ruiz-Duenas F.J."/>
            <person name="Sabat G."/>
            <person name="Salamov A."/>
            <person name="Samejima M."/>
            <person name="Schmutz J."/>
            <person name="Slot J.C."/>
            <person name="St John F."/>
            <person name="Stenlid J."/>
            <person name="Sun H."/>
            <person name="Sun S."/>
            <person name="Syed K."/>
            <person name="Tsang A."/>
            <person name="Wiebenga A."/>
            <person name="Young D."/>
            <person name="Pisabarro A."/>
            <person name="Eastwood D.C."/>
            <person name="Martin F."/>
            <person name="Cullen D."/>
            <person name="Grigoriev I.V."/>
            <person name="Hibbett D.S."/>
        </authorList>
    </citation>
    <scope>NUCLEOTIDE SEQUENCE [LARGE SCALE GENOMIC DNA]</scope>
    <source>
        <strain evidence="2">RWD-64-598 SS2</strain>
    </source>
</reference>
<dbReference type="GeneID" id="19208986"/>
<organism evidence="1 2">
    <name type="scientific">Coniophora puteana (strain RWD-64-598)</name>
    <name type="common">Brown rot fungus</name>
    <dbReference type="NCBI Taxonomy" id="741705"/>
    <lineage>
        <taxon>Eukaryota</taxon>
        <taxon>Fungi</taxon>
        <taxon>Dikarya</taxon>
        <taxon>Basidiomycota</taxon>
        <taxon>Agaricomycotina</taxon>
        <taxon>Agaricomycetes</taxon>
        <taxon>Agaricomycetidae</taxon>
        <taxon>Boletales</taxon>
        <taxon>Coniophorineae</taxon>
        <taxon>Coniophoraceae</taxon>
        <taxon>Coniophora</taxon>
    </lineage>
</organism>